<dbReference type="RefSeq" id="WP_261625998.1">
    <property type="nucleotide sequence ID" value="NZ_CAMAPC010000003.1"/>
</dbReference>
<feature type="chain" id="PRO_5040839716" description="DUF2846 domain-containing protein" evidence="1">
    <location>
        <begin position="18"/>
        <end position="180"/>
    </location>
</feature>
<keyword evidence="1" id="KW-0732">Signal</keyword>
<evidence type="ECO:0008006" key="4">
    <source>
        <dbReference type="Google" id="ProtNLM"/>
    </source>
</evidence>
<evidence type="ECO:0000313" key="3">
    <source>
        <dbReference type="Proteomes" id="UP001152467"/>
    </source>
</evidence>
<evidence type="ECO:0000313" key="2">
    <source>
        <dbReference type="EMBL" id="CAH9053529.1"/>
    </source>
</evidence>
<protein>
    <recommendedName>
        <fullName evidence="4">DUF2846 domain-containing protein</fullName>
    </recommendedName>
</protein>
<keyword evidence="3" id="KW-1185">Reference proteome</keyword>
<comment type="caution">
    <text evidence="2">The sequence shown here is derived from an EMBL/GenBank/DDBJ whole genome shotgun (WGS) entry which is preliminary data.</text>
</comment>
<feature type="signal peptide" evidence="1">
    <location>
        <begin position="1"/>
        <end position="17"/>
    </location>
</feature>
<proteinExistence type="predicted"/>
<gene>
    <name evidence="2" type="ORF">PSECIP111854_01188</name>
</gene>
<organism evidence="2 3">
    <name type="scientific">Pseudoalteromonas holothuriae</name>
    <dbReference type="NCBI Taxonomy" id="2963714"/>
    <lineage>
        <taxon>Bacteria</taxon>
        <taxon>Pseudomonadati</taxon>
        <taxon>Pseudomonadota</taxon>
        <taxon>Gammaproteobacteria</taxon>
        <taxon>Alteromonadales</taxon>
        <taxon>Pseudoalteromonadaceae</taxon>
        <taxon>Pseudoalteromonas</taxon>
    </lineage>
</organism>
<reference evidence="2" key="1">
    <citation type="submission" date="2022-07" db="EMBL/GenBank/DDBJ databases">
        <authorList>
            <person name="Criscuolo A."/>
        </authorList>
    </citation>
    <scope>NUCLEOTIDE SEQUENCE</scope>
    <source>
        <strain evidence="2">CIP111854</strain>
    </source>
</reference>
<dbReference type="AlphaFoldDB" id="A0A9W4QUD0"/>
<dbReference type="Proteomes" id="UP001152467">
    <property type="component" value="Unassembled WGS sequence"/>
</dbReference>
<dbReference type="EMBL" id="CAMAPC010000003">
    <property type="protein sequence ID" value="CAH9053529.1"/>
    <property type="molecule type" value="Genomic_DNA"/>
</dbReference>
<accession>A0A9W4QUD0</accession>
<name>A0A9W4QUD0_9GAMM</name>
<sequence>MRFILTIILAFSLVGCAAQVTSIKSDKDKIDSADAGYLLLGVDTSSDLKSILITGPKNIKLSPKDLRKGSNFILVDLKPGIYTIEKIELNNYWRLEMEDKKYWNLEISSGVINYVGHIKIKSKNFWDSRYHTELVNKSSYAIEFLQRKFPNILAKRSVHYGGPGDDSFFTFLTSHKKEGN</sequence>
<dbReference type="PROSITE" id="PS51257">
    <property type="entry name" value="PROKAR_LIPOPROTEIN"/>
    <property type="match status" value="1"/>
</dbReference>
<evidence type="ECO:0000256" key="1">
    <source>
        <dbReference type="SAM" id="SignalP"/>
    </source>
</evidence>